<dbReference type="EMBL" id="UINC01007213">
    <property type="protein sequence ID" value="SVA32067.1"/>
    <property type="molecule type" value="Genomic_DNA"/>
</dbReference>
<evidence type="ECO:0000313" key="5">
    <source>
        <dbReference type="EMBL" id="SVA32067.1"/>
    </source>
</evidence>
<evidence type="ECO:0000256" key="3">
    <source>
        <dbReference type="ARBA" id="ARBA00023002"/>
    </source>
</evidence>
<dbReference type="Pfam" id="PF00248">
    <property type="entry name" value="Aldo_ket_red"/>
    <property type="match status" value="1"/>
</dbReference>
<keyword evidence="3" id="KW-0560">Oxidoreductase</keyword>
<dbReference type="Gene3D" id="3.20.20.100">
    <property type="entry name" value="NADP-dependent oxidoreductase domain"/>
    <property type="match status" value="1"/>
</dbReference>
<feature type="domain" description="NADP-dependent oxidoreductase" evidence="4">
    <location>
        <begin position="16"/>
        <end position="319"/>
    </location>
</feature>
<evidence type="ECO:0000256" key="1">
    <source>
        <dbReference type="ARBA" id="ARBA00006515"/>
    </source>
</evidence>
<dbReference type="GO" id="GO:0016491">
    <property type="term" value="F:oxidoreductase activity"/>
    <property type="evidence" value="ECO:0007669"/>
    <property type="project" value="UniProtKB-KW"/>
</dbReference>
<dbReference type="PANTHER" id="PTHR43150:SF2">
    <property type="entry name" value="HYPERKINETIC, ISOFORM M"/>
    <property type="match status" value="1"/>
</dbReference>
<dbReference type="InterPro" id="IPR005399">
    <property type="entry name" value="K_chnl_volt-dep_bsu_KCNAB-rel"/>
</dbReference>
<dbReference type="AlphaFoldDB" id="A0A381UXH4"/>
<protein>
    <recommendedName>
        <fullName evidence="4">NADP-dependent oxidoreductase domain-containing protein</fullName>
    </recommendedName>
</protein>
<accession>A0A381UXH4</accession>
<dbReference type="InterPro" id="IPR023210">
    <property type="entry name" value="NADP_OxRdtase_dom"/>
</dbReference>
<dbReference type="PANTHER" id="PTHR43150">
    <property type="entry name" value="HYPERKINETIC, ISOFORM M"/>
    <property type="match status" value="1"/>
</dbReference>
<dbReference type="InterPro" id="IPR036812">
    <property type="entry name" value="NAD(P)_OxRdtase_dom_sf"/>
</dbReference>
<keyword evidence="2" id="KW-0521">NADP</keyword>
<evidence type="ECO:0000256" key="2">
    <source>
        <dbReference type="ARBA" id="ARBA00022857"/>
    </source>
</evidence>
<name>A0A381UXH4_9ZZZZ</name>
<gene>
    <name evidence="5" type="ORF">METZ01_LOCUS84921</name>
</gene>
<reference evidence="5" key="1">
    <citation type="submission" date="2018-05" db="EMBL/GenBank/DDBJ databases">
        <authorList>
            <person name="Lanie J.A."/>
            <person name="Ng W.-L."/>
            <person name="Kazmierczak K.M."/>
            <person name="Andrzejewski T.M."/>
            <person name="Davidsen T.M."/>
            <person name="Wayne K.J."/>
            <person name="Tettelin H."/>
            <person name="Glass J.I."/>
            <person name="Rusch D."/>
            <person name="Podicherti R."/>
            <person name="Tsui H.-C.T."/>
            <person name="Winkler M.E."/>
        </authorList>
    </citation>
    <scope>NUCLEOTIDE SEQUENCE</scope>
</reference>
<sequence length="324" mass="36779">MEYRNLGKSGLKLSELSYGSWVTFHFQVDEKLAVDLLKTAYDAGVNFFDNAEAYANGESEIIMGRALKKLGLERDTYCISSKVFWGGERPTQRGLSHKHIIDACHSALKRMQVDYLDLYFCHRPDSGTPIEETLRAMHTLVMQGKICYWGTSEWSANELKDAYELSDRLNLTPPTMEQPEYNLFHREKVENDYKDLFKNNGLGSTIWSPLSSGILTGKYKNGIPKRSRPNLAGYEWLKDRFGSNEYQLRIEKAKMLEDVAKDAGMPLTNLALGWCLQNPNVSTVILGASNVGQLKENLKTMDYVGSFSDDLMNRIESIVQNISK</sequence>
<proteinExistence type="inferred from homology"/>
<dbReference type="PRINTS" id="PR01577">
    <property type="entry name" value="KCNABCHANNEL"/>
</dbReference>
<evidence type="ECO:0000259" key="4">
    <source>
        <dbReference type="Pfam" id="PF00248"/>
    </source>
</evidence>
<dbReference type="SUPFAM" id="SSF51430">
    <property type="entry name" value="NAD(P)-linked oxidoreductase"/>
    <property type="match status" value="1"/>
</dbReference>
<comment type="similarity">
    <text evidence="1">Belongs to the shaker potassium channel beta subunit family.</text>
</comment>
<organism evidence="5">
    <name type="scientific">marine metagenome</name>
    <dbReference type="NCBI Taxonomy" id="408172"/>
    <lineage>
        <taxon>unclassified sequences</taxon>
        <taxon>metagenomes</taxon>
        <taxon>ecological metagenomes</taxon>
    </lineage>
</organism>